<feature type="transmembrane region" description="Helical" evidence="1">
    <location>
        <begin position="137"/>
        <end position="158"/>
    </location>
</feature>
<dbReference type="InterPro" id="IPR005047">
    <property type="entry name" value="7TM_GPCR_serpentine_rcpt_Srxa"/>
</dbReference>
<protein>
    <submittedName>
        <fullName evidence="3">G_PROTEIN_RECEP_F1_2 domain-containing protein</fullName>
    </submittedName>
</protein>
<evidence type="ECO:0000313" key="2">
    <source>
        <dbReference type="Proteomes" id="UP000095282"/>
    </source>
</evidence>
<keyword evidence="1" id="KW-1133">Transmembrane helix</keyword>
<keyword evidence="2" id="KW-1185">Reference proteome</keyword>
<accession>A0A1I7TRS2</accession>
<keyword evidence="1" id="KW-0472">Membrane</keyword>
<keyword evidence="1" id="KW-0812">Transmembrane</keyword>
<dbReference type="WBParaSite" id="Csp11.Scaffold629.g11121.t1">
    <property type="protein sequence ID" value="Csp11.Scaffold629.g11121.t1"/>
    <property type="gene ID" value="Csp11.Scaffold629.g11121"/>
</dbReference>
<dbReference type="eggNOG" id="ENOG502TG8Z">
    <property type="taxonomic scope" value="Eukaryota"/>
</dbReference>
<organism evidence="2 3">
    <name type="scientific">Caenorhabditis tropicalis</name>
    <dbReference type="NCBI Taxonomy" id="1561998"/>
    <lineage>
        <taxon>Eukaryota</taxon>
        <taxon>Metazoa</taxon>
        <taxon>Ecdysozoa</taxon>
        <taxon>Nematoda</taxon>
        <taxon>Chromadorea</taxon>
        <taxon>Rhabditida</taxon>
        <taxon>Rhabditina</taxon>
        <taxon>Rhabditomorpha</taxon>
        <taxon>Rhabditoidea</taxon>
        <taxon>Rhabditidae</taxon>
        <taxon>Peloderinae</taxon>
        <taxon>Caenorhabditis</taxon>
    </lineage>
</organism>
<dbReference type="AlphaFoldDB" id="A0A1I7TRS2"/>
<feature type="transmembrane region" description="Helical" evidence="1">
    <location>
        <begin position="178"/>
        <end position="195"/>
    </location>
</feature>
<evidence type="ECO:0000256" key="1">
    <source>
        <dbReference type="SAM" id="Phobius"/>
    </source>
</evidence>
<dbReference type="PANTHER" id="PTHR23018">
    <property type="entry name" value="SERPENTINE RECEPTOR, CLASS XA-RELATED"/>
    <property type="match status" value="1"/>
</dbReference>
<proteinExistence type="predicted"/>
<dbReference type="PANTHER" id="PTHR23018:SF10">
    <property type="entry name" value="G_PROTEIN_RECEP_F1_2 DOMAIN-CONTAINING PROTEIN-RELATED"/>
    <property type="match status" value="1"/>
</dbReference>
<dbReference type="Pfam" id="PF03383">
    <property type="entry name" value="Serpentine_r_xa"/>
    <property type="match status" value="1"/>
</dbReference>
<dbReference type="SUPFAM" id="SSF81321">
    <property type="entry name" value="Family A G protein-coupled receptor-like"/>
    <property type="match status" value="1"/>
</dbReference>
<feature type="transmembrane region" description="Helical" evidence="1">
    <location>
        <begin position="74"/>
        <end position="96"/>
    </location>
</feature>
<feature type="transmembrane region" description="Helical" evidence="1">
    <location>
        <begin position="22"/>
        <end position="42"/>
    </location>
</feature>
<evidence type="ECO:0000313" key="3">
    <source>
        <dbReference type="WBParaSite" id="Csp11.Scaffold629.g11121.t1"/>
    </source>
</evidence>
<sequence>MTIYRLVVVIKPFTKLFTRYRVFLYCGVIAIINLISLLIPYFSNCSVTFMLNRLSFVSACAPNRHLITTFQNKYAIFLPLFCMVVNLGIIVHLRFVRRDTYAKIKRILCKTGSIVVISLPKPVPNALSKLRSRRDFVMMRQTISVAVFLSIYEVGGYITKAFPDAYSSLPEMVRDAYFYFRILSIAFMNFFIYYMETPNTRQMFRRYMNLNGEQNTVSVASVAIRAP</sequence>
<name>A0A1I7TRS2_9PELO</name>
<reference evidence="3" key="1">
    <citation type="submission" date="2016-11" db="UniProtKB">
        <authorList>
            <consortium name="WormBaseParasite"/>
        </authorList>
    </citation>
    <scope>IDENTIFICATION</scope>
</reference>
<dbReference type="Gene3D" id="1.20.1070.10">
    <property type="entry name" value="Rhodopsin 7-helix transmembrane proteins"/>
    <property type="match status" value="1"/>
</dbReference>
<dbReference type="Proteomes" id="UP000095282">
    <property type="component" value="Unplaced"/>
</dbReference>